<evidence type="ECO:0008006" key="3">
    <source>
        <dbReference type="Google" id="ProtNLM"/>
    </source>
</evidence>
<protein>
    <recommendedName>
        <fullName evidence="3">Outer membrane protein beta-barrel domain-containing protein</fullName>
    </recommendedName>
</protein>
<dbReference type="Proteomes" id="UP000249248">
    <property type="component" value="Unassembled WGS sequence"/>
</dbReference>
<name>A0A2W1NTH4_9FLAO</name>
<accession>A0A2W1NTH4</accession>
<comment type="caution">
    <text evidence="1">The sequence shown here is derived from an EMBL/GenBank/DDBJ whole genome shotgun (WGS) entry which is preliminary data.</text>
</comment>
<organism evidence="1 2">
    <name type="scientific">Putridiphycobacter roseus</name>
    <dbReference type="NCBI Taxonomy" id="2219161"/>
    <lineage>
        <taxon>Bacteria</taxon>
        <taxon>Pseudomonadati</taxon>
        <taxon>Bacteroidota</taxon>
        <taxon>Flavobacteriia</taxon>
        <taxon>Flavobacteriales</taxon>
        <taxon>Crocinitomicaceae</taxon>
        <taxon>Putridiphycobacter</taxon>
    </lineage>
</organism>
<evidence type="ECO:0000313" key="1">
    <source>
        <dbReference type="EMBL" id="PZE18018.1"/>
    </source>
</evidence>
<sequence>MKSFALICLFSLLSFSGKTQLTSSPHHFGLHAGFTTGLGLSYRYWPKKIGVQLTAAPQFSKNYFNIYSGLTGLLSIKKNATSEFFTYLGASLNSTKDDYYVYENGTYYQNLKVDNKLNIGLGIGFRVTFLKVFDVNFQGGYGVYDITKNIRSRPTGEIGLYYRY</sequence>
<proteinExistence type="predicted"/>
<reference evidence="1 2" key="1">
    <citation type="submission" date="2018-06" db="EMBL/GenBank/DDBJ databases">
        <title>The draft genome sequence of Crocinitomix sp. SM1701.</title>
        <authorList>
            <person name="Zhang X."/>
        </authorList>
    </citation>
    <scope>NUCLEOTIDE SEQUENCE [LARGE SCALE GENOMIC DNA]</scope>
    <source>
        <strain evidence="1 2">SM1701</strain>
    </source>
</reference>
<dbReference type="RefSeq" id="WP_111062170.1">
    <property type="nucleotide sequence ID" value="NZ_JBHUCU010000002.1"/>
</dbReference>
<gene>
    <name evidence="1" type="ORF">DNU06_05215</name>
</gene>
<dbReference type="OrthoDB" id="1470451at2"/>
<dbReference type="EMBL" id="QKSB01000002">
    <property type="protein sequence ID" value="PZE18018.1"/>
    <property type="molecule type" value="Genomic_DNA"/>
</dbReference>
<dbReference type="AlphaFoldDB" id="A0A2W1NTH4"/>
<evidence type="ECO:0000313" key="2">
    <source>
        <dbReference type="Proteomes" id="UP000249248"/>
    </source>
</evidence>
<keyword evidence="2" id="KW-1185">Reference proteome</keyword>